<evidence type="ECO:0000313" key="5">
    <source>
        <dbReference type="EMBL" id="GMA34052.1"/>
    </source>
</evidence>
<dbReference type="EMBL" id="BSUN01000001">
    <property type="protein sequence ID" value="GMA34052.1"/>
    <property type="molecule type" value="Genomic_DNA"/>
</dbReference>
<dbReference type="Gene3D" id="2.60.40.420">
    <property type="entry name" value="Cupredoxins - blue copper proteins"/>
    <property type="match status" value="2"/>
</dbReference>
<gene>
    <name evidence="5" type="ORF">GCM10025876_02560</name>
</gene>
<dbReference type="Proteomes" id="UP001157125">
    <property type="component" value="Unassembled WGS sequence"/>
</dbReference>
<proteinExistence type="predicted"/>
<keyword evidence="6" id="KW-1185">Reference proteome</keyword>
<evidence type="ECO:0000256" key="3">
    <source>
        <dbReference type="ARBA" id="ARBA00023008"/>
    </source>
</evidence>
<evidence type="ECO:0000256" key="1">
    <source>
        <dbReference type="ARBA" id="ARBA00022723"/>
    </source>
</evidence>
<keyword evidence="3" id="KW-0186">Copper</keyword>
<dbReference type="Pfam" id="PF07732">
    <property type="entry name" value="Cu-oxidase_3"/>
    <property type="match status" value="1"/>
</dbReference>
<evidence type="ECO:0000256" key="2">
    <source>
        <dbReference type="ARBA" id="ARBA00023002"/>
    </source>
</evidence>
<dbReference type="InterPro" id="IPR011707">
    <property type="entry name" value="Cu-oxidase-like_N"/>
</dbReference>
<accession>A0ABQ6IA61</accession>
<dbReference type="PANTHER" id="PTHR11709:SF394">
    <property type="entry name" value="FI03373P-RELATED"/>
    <property type="match status" value="1"/>
</dbReference>
<sequence>MGDTFTVTLVNNGTMGHSIDFHAGRTAPDDAMRTIQPGESLVYEFTAESAGAWLYHCSTMPMSLHIANGMYGAVVIDPPGLAEVDREYLLVQAEQYLGEDGGIADAQKIADEEPDLVTFNGHSTQYKEHPLEAHVGERVRVWVVDAGPSRARLVPRRRRAVRHGVLRRRVPPGR</sequence>
<reference evidence="6" key="1">
    <citation type="journal article" date="2019" name="Int. J. Syst. Evol. Microbiol.">
        <title>The Global Catalogue of Microorganisms (GCM) 10K type strain sequencing project: providing services to taxonomists for standard genome sequencing and annotation.</title>
        <authorList>
            <consortium name="The Broad Institute Genomics Platform"/>
            <consortium name="The Broad Institute Genome Sequencing Center for Infectious Disease"/>
            <person name="Wu L."/>
            <person name="Ma J."/>
        </authorList>
    </citation>
    <scope>NUCLEOTIDE SEQUENCE [LARGE SCALE GENOMIC DNA]</scope>
    <source>
        <strain evidence="6">NBRC 112299</strain>
    </source>
</reference>
<evidence type="ECO:0000313" key="6">
    <source>
        <dbReference type="Proteomes" id="UP001157125"/>
    </source>
</evidence>
<keyword evidence="1" id="KW-0479">Metal-binding</keyword>
<dbReference type="InterPro" id="IPR008972">
    <property type="entry name" value="Cupredoxin"/>
</dbReference>
<feature type="domain" description="Plastocyanin-like" evidence="4">
    <location>
        <begin position="2"/>
        <end position="79"/>
    </location>
</feature>
<dbReference type="PANTHER" id="PTHR11709">
    <property type="entry name" value="MULTI-COPPER OXIDASE"/>
    <property type="match status" value="1"/>
</dbReference>
<organism evidence="5 6">
    <name type="scientific">Demequina litorisediminis</name>
    <dbReference type="NCBI Taxonomy" id="1849022"/>
    <lineage>
        <taxon>Bacteria</taxon>
        <taxon>Bacillati</taxon>
        <taxon>Actinomycetota</taxon>
        <taxon>Actinomycetes</taxon>
        <taxon>Micrococcales</taxon>
        <taxon>Demequinaceae</taxon>
        <taxon>Demequina</taxon>
    </lineage>
</organism>
<comment type="caution">
    <text evidence="5">The sequence shown here is derived from an EMBL/GenBank/DDBJ whole genome shotgun (WGS) entry which is preliminary data.</text>
</comment>
<name>A0ABQ6IA61_9MICO</name>
<protein>
    <recommendedName>
        <fullName evidence="4">Plastocyanin-like domain-containing protein</fullName>
    </recommendedName>
</protein>
<keyword evidence="2" id="KW-0560">Oxidoreductase</keyword>
<dbReference type="SUPFAM" id="SSF49503">
    <property type="entry name" value="Cupredoxins"/>
    <property type="match status" value="2"/>
</dbReference>
<dbReference type="RefSeq" id="WP_284327193.1">
    <property type="nucleotide sequence ID" value="NZ_BSUN01000001.1"/>
</dbReference>
<dbReference type="InterPro" id="IPR045087">
    <property type="entry name" value="Cu-oxidase_fam"/>
</dbReference>
<evidence type="ECO:0000259" key="4">
    <source>
        <dbReference type="Pfam" id="PF07732"/>
    </source>
</evidence>